<organism evidence="1 2">
    <name type="scientific">Lentinula boryana</name>
    <dbReference type="NCBI Taxonomy" id="40481"/>
    <lineage>
        <taxon>Eukaryota</taxon>
        <taxon>Fungi</taxon>
        <taxon>Dikarya</taxon>
        <taxon>Basidiomycota</taxon>
        <taxon>Agaricomycotina</taxon>
        <taxon>Agaricomycetes</taxon>
        <taxon>Agaricomycetidae</taxon>
        <taxon>Agaricales</taxon>
        <taxon>Marasmiineae</taxon>
        <taxon>Omphalotaceae</taxon>
        <taxon>Lentinula</taxon>
    </lineage>
</organism>
<sequence>GLTESDVRLHLTEAEAQEAAEGLFAIHDVGPTAFLSQLLELEDQQRLLKLDIKDKGFETATQKTELTERRTRMMRLMGRLRSIQALYMPAAITYLSNRQTDKDEAEHVENIPVVLPSSLPASERISGCRSGLASIEEQLCKAHLRASLNSLRNHLHMKFRLLTYRKTNVKAQGMITKSQALLKRNQRQIESDAKKYRAAWRALESIRGEGKSGWKKLSHQDVRMMGNDDDSALGMERKRVGKRTRDREAALNANLDRVRAQVGEGYRETSWIWREGGTGDLVDQATLDEFVQVEWCKTHA</sequence>
<proteinExistence type="predicted"/>
<protein>
    <submittedName>
        <fullName evidence="1">Uncharacterized protein</fullName>
    </submittedName>
</protein>
<reference evidence="1" key="1">
    <citation type="submission" date="2022-08" db="EMBL/GenBank/DDBJ databases">
        <authorList>
            <consortium name="DOE Joint Genome Institute"/>
            <person name="Min B."/>
            <person name="Riley R."/>
            <person name="Sierra-Patev S."/>
            <person name="Naranjo-Ortiz M."/>
            <person name="Looney B."/>
            <person name="Konkel Z."/>
            <person name="Slot J.C."/>
            <person name="Sakamoto Y."/>
            <person name="Steenwyk J.L."/>
            <person name="Rokas A."/>
            <person name="Carro J."/>
            <person name="Camarero S."/>
            <person name="Ferreira P."/>
            <person name="Molpeceres G."/>
            <person name="Ruiz-Duenas F.J."/>
            <person name="Serrano A."/>
            <person name="Henrissat B."/>
            <person name="Drula E."/>
            <person name="Hughes K.W."/>
            <person name="Mata J.L."/>
            <person name="Ishikawa N.K."/>
            <person name="Vargas-Isla R."/>
            <person name="Ushijima S."/>
            <person name="Smith C.A."/>
            <person name="Ahrendt S."/>
            <person name="Andreopoulos W."/>
            <person name="He G."/>
            <person name="Labutti K."/>
            <person name="Lipzen A."/>
            <person name="Ng V."/>
            <person name="Sandor L."/>
            <person name="Barry K."/>
            <person name="Martinez A.T."/>
            <person name="Xiao Y."/>
            <person name="Gibbons J.G."/>
            <person name="Terashima K."/>
            <person name="Hibbett D.S."/>
            <person name="Grigoriev I.V."/>
        </authorList>
    </citation>
    <scope>NUCLEOTIDE SEQUENCE</scope>
    <source>
        <strain evidence="1">TFB10827</strain>
    </source>
</reference>
<accession>A0ABQ8QCF6</accession>
<evidence type="ECO:0000313" key="2">
    <source>
        <dbReference type="Proteomes" id="UP001163828"/>
    </source>
</evidence>
<gene>
    <name evidence="1" type="ORF">F5050DRAFT_1533480</name>
</gene>
<keyword evidence="2" id="KW-1185">Reference proteome</keyword>
<comment type="caution">
    <text evidence="1">The sequence shown here is derived from an EMBL/GenBank/DDBJ whole genome shotgun (WGS) entry which is preliminary data.</text>
</comment>
<dbReference type="Proteomes" id="UP001163828">
    <property type="component" value="Unassembled WGS sequence"/>
</dbReference>
<name>A0ABQ8QCF6_9AGAR</name>
<evidence type="ECO:0000313" key="1">
    <source>
        <dbReference type="EMBL" id="KAJ3996215.1"/>
    </source>
</evidence>
<feature type="non-terminal residue" evidence="1">
    <location>
        <position position="1"/>
    </location>
</feature>
<dbReference type="EMBL" id="MU790622">
    <property type="protein sequence ID" value="KAJ3996215.1"/>
    <property type="molecule type" value="Genomic_DNA"/>
</dbReference>
<feature type="non-terminal residue" evidence="1">
    <location>
        <position position="300"/>
    </location>
</feature>